<evidence type="ECO:0000313" key="3">
    <source>
        <dbReference type="WBParaSite" id="HCON_00094230-00001"/>
    </source>
</evidence>
<proteinExistence type="predicted"/>
<reference evidence="3" key="1">
    <citation type="submission" date="2020-12" db="UniProtKB">
        <authorList>
            <consortium name="WormBaseParasite"/>
        </authorList>
    </citation>
    <scope>IDENTIFICATION</scope>
    <source>
        <strain evidence="3">MHco3</strain>
    </source>
</reference>
<name>A0A7I4YHH8_HAECO</name>
<accession>A0A7I4YHH8</accession>
<evidence type="ECO:0000313" key="2">
    <source>
        <dbReference type="Proteomes" id="UP000025227"/>
    </source>
</evidence>
<evidence type="ECO:0000256" key="1">
    <source>
        <dbReference type="SAM" id="MobiDB-lite"/>
    </source>
</evidence>
<keyword evidence="2" id="KW-1185">Reference proteome</keyword>
<dbReference type="Proteomes" id="UP000025227">
    <property type="component" value="Unplaced"/>
</dbReference>
<protein>
    <submittedName>
        <fullName evidence="3">Uncharacterized protein</fullName>
    </submittedName>
</protein>
<sequence>MESSESHVKLLNGRVIRRPVTFLIPLELQDGTETEESPIVDNSRRRENSQVRRSCRYNLRPRRTNHDQSKIQPENSPDDAMEQEYIINLQAAQFTTKRTNESEDFQRSMSATQPAAEYRESSIINPRRTKLMFTN</sequence>
<feature type="region of interest" description="Disordered" evidence="1">
    <location>
        <begin position="60"/>
        <end position="79"/>
    </location>
</feature>
<dbReference type="AlphaFoldDB" id="A0A7I4YHH8"/>
<feature type="region of interest" description="Disordered" evidence="1">
    <location>
        <begin position="30"/>
        <end position="54"/>
    </location>
</feature>
<organism evidence="2 3">
    <name type="scientific">Haemonchus contortus</name>
    <name type="common">Barber pole worm</name>
    <dbReference type="NCBI Taxonomy" id="6289"/>
    <lineage>
        <taxon>Eukaryota</taxon>
        <taxon>Metazoa</taxon>
        <taxon>Ecdysozoa</taxon>
        <taxon>Nematoda</taxon>
        <taxon>Chromadorea</taxon>
        <taxon>Rhabditida</taxon>
        <taxon>Rhabditina</taxon>
        <taxon>Rhabditomorpha</taxon>
        <taxon>Strongyloidea</taxon>
        <taxon>Trichostrongylidae</taxon>
        <taxon>Haemonchus</taxon>
    </lineage>
</organism>
<dbReference type="WBParaSite" id="HCON_00094230-00001">
    <property type="protein sequence ID" value="HCON_00094230-00001"/>
    <property type="gene ID" value="HCON_00094230"/>
</dbReference>